<protein>
    <submittedName>
        <fullName evidence="7">Planctomycete cytochrome C</fullName>
    </submittedName>
</protein>
<dbReference type="GO" id="GO:0020037">
    <property type="term" value="F:heme binding"/>
    <property type="evidence" value="ECO:0007669"/>
    <property type="project" value="InterPro"/>
</dbReference>
<dbReference type="InterPro" id="IPR009056">
    <property type="entry name" value="Cyt_c-like_dom"/>
</dbReference>
<feature type="signal peptide" evidence="5">
    <location>
        <begin position="1"/>
        <end position="33"/>
    </location>
</feature>
<dbReference type="PROSITE" id="PS51007">
    <property type="entry name" value="CYTC"/>
    <property type="match status" value="1"/>
</dbReference>
<dbReference type="GO" id="GO:0009055">
    <property type="term" value="F:electron transfer activity"/>
    <property type="evidence" value="ECO:0007669"/>
    <property type="project" value="InterPro"/>
</dbReference>
<evidence type="ECO:0000256" key="5">
    <source>
        <dbReference type="SAM" id="SignalP"/>
    </source>
</evidence>
<evidence type="ECO:0000313" key="7">
    <source>
        <dbReference type="EMBL" id="QDV31022.1"/>
    </source>
</evidence>
<evidence type="ECO:0000259" key="6">
    <source>
        <dbReference type="PROSITE" id="PS51007"/>
    </source>
</evidence>
<dbReference type="SUPFAM" id="SSF46626">
    <property type="entry name" value="Cytochrome c"/>
    <property type="match status" value="1"/>
</dbReference>
<dbReference type="InterPro" id="IPR036909">
    <property type="entry name" value="Cyt_c-like_dom_sf"/>
</dbReference>
<dbReference type="KEGG" id="peh:Spb1_29590"/>
<reference evidence="7 8" key="1">
    <citation type="submission" date="2019-02" db="EMBL/GenBank/DDBJ databases">
        <title>Deep-cultivation of Planctomycetes and their phenomic and genomic characterization uncovers novel biology.</title>
        <authorList>
            <person name="Wiegand S."/>
            <person name="Jogler M."/>
            <person name="Boedeker C."/>
            <person name="Pinto D."/>
            <person name="Vollmers J."/>
            <person name="Rivas-Marin E."/>
            <person name="Kohn T."/>
            <person name="Peeters S.H."/>
            <person name="Heuer A."/>
            <person name="Rast P."/>
            <person name="Oberbeckmann S."/>
            <person name="Bunk B."/>
            <person name="Jeske O."/>
            <person name="Meyerdierks A."/>
            <person name="Storesund J.E."/>
            <person name="Kallscheuer N."/>
            <person name="Luecker S."/>
            <person name="Lage O.M."/>
            <person name="Pohl T."/>
            <person name="Merkel B.J."/>
            <person name="Hornburger P."/>
            <person name="Mueller R.-W."/>
            <person name="Bruemmer F."/>
            <person name="Labrenz M."/>
            <person name="Spormann A.M."/>
            <person name="Op den Camp H."/>
            <person name="Overmann J."/>
            <person name="Amann R."/>
            <person name="Jetten M.S.M."/>
            <person name="Mascher T."/>
            <person name="Medema M.H."/>
            <person name="Devos D.P."/>
            <person name="Kaster A.-K."/>
            <person name="Ovreas L."/>
            <person name="Rohde M."/>
            <person name="Galperin M.Y."/>
            <person name="Jogler C."/>
        </authorList>
    </citation>
    <scope>NUCLEOTIDE SEQUENCE [LARGE SCALE GENOMIC DNA]</scope>
    <source>
        <strain evidence="7 8">Spb1</strain>
    </source>
</reference>
<dbReference type="OrthoDB" id="9809746at2"/>
<accession>A0A518GR14</accession>
<evidence type="ECO:0000256" key="1">
    <source>
        <dbReference type="ARBA" id="ARBA00022617"/>
    </source>
</evidence>
<evidence type="ECO:0000256" key="3">
    <source>
        <dbReference type="ARBA" id="ARBA00023004"/>
    </source>
</evidence>
<dbReference type="InterPro" id="IPR011429">
    <property type="entry name" value="Cyt_c_Planctomycete-type"/>
</dbReference>
<organism evidence="7 8">
    <name type="scientific">Planctopirus ephydatiae</name>
    <dbReference type="NCBI Taxonomy" id="2528019"/>
    <lineage>
        <taxon>Bacteria</taxon>
        <taxon>Pseudomonadati</taxon>
        <taxon>Planctomycetota</taxon>
        <taxon>Planctomycetia</taxon>
        <taxon>Planctomycetales</taxon>
        <taxon>Planctomycetaceae</taxon>
        <taxon>Planctopirus</taxon>
    </lineage>
</organism>
<dbReference type="EMBL" id="CP036299">
    <property type="protein sequence ID" value="QDV31022.1"/>
    <property type="molecule type" value="Genomic_DNA"/>
</dbReference>
<dbReference type="AlphaFoldDB" id="A0A518GR14"/>
<keyword evidence="2 4" id="KW-0479">Metal-binding</keyword>
<dbReference type="GO" id="GO:0046872">
    <property type="term" value="F:metal ion binding"/>
    <property type="evidence" value="ECO:0007669"/>
    <property type="project" value="UniProtKB-KW"/>
</dbReference>
<keyword evidence="1 4" id="KW-0349">Heme</keyword>
<keyword evidence="5" id="KW-0732">Signal</keyword>
<dbReference type="PANTHER" id="PTHR35889:SF3">
    <property type="entry name" value="F-BOX DOMAIN-CONTAINING PROTEIN"/>
    <property type="match status" value="1"/>
</dbReference>
<feature type="domain" description="Cytochrome c" evidence="6">
    <location>
        <begin position="111"/>
        <end position="209"/>
    </location>
</feature>
<name>A0A518GR14_9PLAN</name>
<evidence type="ECO:0000256" key="2">
    <source>
        <dbReference type="ARBA" id="ARBA00022723"/>
    </source>
</evidence>
<gene>
    <name evidence="7" type="ORF">Spb1_29590</name>
</gene>
<keyword evidence="8" id="KW-1185">Reference proteome</keyword>
<feature type="chain" id="PRO_5021982942" evidence="5">
    <location>
        <begin position="34"/>
        <end position="646"/>
    </location>
</feature>
<sequence length="646" mass="69824" precursor="true">MITMFGCHVSMLRQICFSLVMATVLIQASSLMAAITPEQRQQLNDLKTEIGKVPALLSKKKLDEATAAVTSVEEKLNTLVKDGIPETEALVKALRKQVETQRGILAKQQALVAAKIPTSFSKEVAPILEANCVSCHGEDNPRGGLRMDTFAGMERGGTNGALVVAGNPLRSPLVLRLTTTDNRLRMPKNEEALKPAEIQVIAKWISEGAKYDVMDKTASLGSLAAMADGKPKPAPVPVEVAKPTGNEKVSFINDVAPTLVTTCGQCHLGNNPRGGFSVATFERMMQGGESGRVIVPGSLEGSRLWRLVNADEAPVMPAGQGRITRKWHADLRTWITEGAKFDGPDAKRPLMQLVPTPEEIRARELAKMTPEQLLERRRKDTNEKWEMALSSTQPNIHETDEFIMIGDVDTARLKELAESGSEFLKVLKTTFGFKETPVWKGKLAVFVFKERFGYEEFNQTINRREVPKEIIGHADVSPTLETALVAIYDVGDDPTEKSPGAVLNLAEQLAAAALLKGGGDLPDWLIRGTGLSLAAAGPIGKGNPYVVALKPRAAEAMQYSIQQPQDVFQDGTFSPADVGPAGYAIVEFLMRNGGASNFGSFVKRIQGGDTPAAALQAVYRQDARTMGASFLSTQGAAPGNRKAKKK</sequence>
<evidence type="ECO:0000256" key="4">
    <source>
        <dbReference type="PROSITE-ProRule" id="PRU00433"/>
    </source>
</evidence>
<dbReference type="Pfam" id="PF07635">
    <property type="entry name" value="PSCyt1"/>
    <property type="match status" value="2"/>
</dbReference>
<dbReference type="PANTHER" id="PTHR35889">
    <property type="entry name" value="CYCLOINULO-OLIGOSACCHARIDE FRUCTANOTRANSFERASE-RELATED"/>
    <property type="match status" value="1"/>
</dbReference>
<evidence type="ECO:0000313" key="8">
    <source>
        <dbReference type="Proteomes" id="UP000315349"/>
    </source>
</evidence>
<dbReference type="Proteomes" id="UP000315349">
    <property type="component" value="Chromosome"/>
</dbReference>
<keyword evidence="3 4" id="KW-0408">Iron</keyword>
<proteinExistence type="predicted"/>